<sequence length="262" mass="29709">MTQPTPMRVQMQPLFQQPAAQPQQTPVPQQPPQQKQGGDKRILRAFAARRYLGGSGIEIGALGTPLDLPPNTQVKYVDRMGLDALYREFPEMAQRKLQAPDIIDNGETLETIPDGSLDFIVANHFLEHCENLLGTLRVHAAKLRKGGRLFYAVPNRDHTFDRHRQTTPFAHLVQDDQEGPEKARAAHYLEWATLVSGKQGDEAQQLADRLQREKYSIHYHAWDAAAWFNTLALAVDYNKFPGFVAHFELNLHEMLAVLVRTK</sequence>
<dbReference type="RefSeq" id="WP_144067466.1">
    <property type="nucleotide sequence ID" value="NZ_CP041636.1"/>
</dbReference>
<reference evidence="2 3" key="1">
    <citation type="submission" date="2019-07" db="EMBL/GenBank/DDBJ databases">
        <title>Genome sequencing for Ferrovibrio sp. K5.</title>
        <authorList>
            <person name="Park S.-J."/>
        </authorList>
    </citation>
    <scope>NUCLEOTIDE SEQUENCE [LARGE SCALE GENOMIC DNA]</scope>
    <source>
        <strain evidence="2 3">K5</strain>
    </source>
</reference>
<keyword evidence="3" id="KW-1185">Reference proteome</keyword>
<protein>
    <submittedName>
        <fullName evidence="2">Class I SAM-dependent methyltransferase</fullName>
    </submittedName>
</protein>
<name>A0A516GYB2_9PROT</name>
<dbReference type="Gene3D" id="3.40.50.150">
    <property type="entry name" value="Vaccinia Virus protein VP39"/>
    <property type="match status" value="1"/>
</dbReference>
<keyword evidence="2" id="KW-0489">Methyltransferase</keyword>
<evidence type="ECO:0000313" key="3">
    <source>
        <dbReference type="Proteomes" id="UP000317496"/>
    </source>
</evidence>
<gene>
    <name evidence="2" type="ORF">FNB15_04000</name>
</gene>
<evidence type="ECO:0000313" key="2">
    <source>
        <dbReference type="EMBL" id="QDO96485.1"/>
    </source>
</evidence>
<dbReference type="AlphaFoldDB" id="A0A516GYB2"/>
<feature type="compositionally biased region" description="Low complexity" evidence="1">
    <location>
        <begin position="10"/>
        <end position="36"/>
    </location>
</feature>
<dbReference type="KEGG" id="fer:FNB15_04000"/>
<dbReference type="SUPFAM" id="SSF53335">
    <property type="entry name" value="S-adenosyl-L-methionine-dependent methyltransferases"/>
    <property type="match status" value="1"/>
</dbReference>
<keyword evidence="2" id="KW-0808">Transferase</keyword>
<proteinExistence type="predicted"/>
<feature type="region of interest" description="Disordered" evidence="1">
    <location>
        <begin position="1"/>
        <end position="39"/>
    </location>
</feature>
<dbReference type="Proteomes" id="UP000317496">
    <property type="component" value="Chromosome"/>
</dbReference>
<dbReference type="Pfam" id="PF13489">
    <property type="entry name" value="Methyltransf_23"/>
    <property type="match status" value="1"/>
</dbReference>
<dbReference type="OrthoDB" id="210346at2"/>
<dbReference type="GO" id="GO:0032259">
    <property type="term" value="P:methylation"/>
    <property type="evidence" value="ECO:0007669"/>
    <property type="project" value="UniProtKB-KW"/>
</dbReference>
<dbReference type="EMBL" id="CP041636">
    <property type="protein sequence ID" value="QDO96485.1"/>
    <property type="molecule type" value="Genomic_DNA"/>
</dbReference>
<dbReference type="InterPro" id="IPR029063">
    <property type="entry name" value="SAM-dependent_MTases_sf"/>
</dbReference>
<dbReference type="GO" id="GO:0008168">
    <property type="term" value="F:methyltransferase activity"/>
    <property type="evidence" value="ECO:0007669"/>
    <property type="project" value="UniProtKB-KW"/>
</dbReference>
<evidence type="ECO:0000256" key="1">
    <source>
        <dbReference type="SAM" id="MobiDB-lite"/>
    </source>
</evidence>
<accession>A0A516GYB2</accession>
<dbReference type="CDD" id="cd02440">
    <property type="entry name" value="AdoMet_MTases"/>
    <property type="match status" value="1"/>
</dbReference>
<organism evidence="2 3">
    <name type="scientific">Ferrovibrio terrae</name>
    <dbReference type="NCBI Taxonomy" id="2594003"/>
    <lineage>
        <taxon>Bacteria</taxon>
        <taxon>Pseudomonadati</taxon>
        <taxon>Pseudomonadota</taxon>
        <taxon>Alphaproteobacteria</taxon>
        <taxon>Rhodospirillales</taxon>
        <taxon>Rhodospirillaceae</taxon>
        <taxon>Ferrovibrio</taxon>
    </lineage>
</organism>